<dbReference type="AlphaFoldDB" id="A0A6L2NDY1"/>
<dbReference type="Pfam" id="PF04765">
    <property type="entry name" value="TOD1_MUCI70"/>
    <property type="match status" value="1"/>
</dbReference>
<evidence type="ECO:0000313" key="4">
    <source>
        <dbReference type="EMBL" id="GEU83769.1"/>
    </source>
</evidence>
<evidence type="ECO:0000256" key="1">
    <source>
        <dbReference type="SAM" id="SignalP"/>
    </source>
</evidence>
<comment type="caution">
    <text evidence="4">The sequence shown here is derived from an EMBL/GenBank/DDBJ whole genome shotgun (WGS) entry which is preliminary data.</text>
</comment>
<dbReference type="GO" id="GO:0016757">
    <property type="term" value="F:glycosyltransferase activity"/>
    <property type="evidence" value="ECO:0007669"/>
    <property type="project" value="UniProtKB-KW"/>
</dbReference>
<sequence length="673" mass="77036">MPPPQTTLLLLFITILTLLHNTTTQNQNQDLDTDCTSKYIHIRQLPPQFNTHLLTNCSNTHHPFFPSNLCQHIPNQSLGPTTHNTSHSWFRTDPTLLEHFFHTRMLEYPCLTNDPTLADVIYVPYYTVLDSLKYLYGDKYNYSDQHGFSLYEYLAREDTAIWDRHMGHDHFVVLAGSAWDYIQPLSNGGDNGGDGVRVSRVWGSSFLEMGEFFNVTVLVYESRAYPFQEMSIPYMTSFHPPSLGLFDSWVRRVREARRPVLMMFAGGGGISTSPNVRRSIRLECEANVDLCEFVDCSNGICEHDPIKFMKPMLRASFCLQPPGDTPTRRSTFDSILAGCIPVFFEELSAKKQYVWHLPEDEYDEFSVMIPKEDVVFKGASVVEVLKGIPKSRVRKMRKKLIEMIPRIVYRRHGSSLGLRNQKDAFDIAVEVTETKSFGVHRQRENLFARKMRGEEKGADHNSDHGMRAVHRSRRHFAVDYIHFSYILDILFAGVEEHQIIPTLTSVKEISTSVEDVPVEPEIIEPPKKKPPRGRFTPAKFGGHQTLEEREKSFHAANQMIHCGFVEGSEGSPSTGFDLDKDDKLYMNTCTVVVSSYIFGSSDFLRRPTSKMISQYSKKNVCFIMFVDKETLLRLSKEGSTPDERGFVGLWRIVVVSNLPYDDMRKTGKVAKFL</sequence>
<evidence type="ECO:0000259" key="3">
    <source>
        <dbReference type="Pfam" id="PF04765"/>
    </source>
</evidence>
<dbReference type="PANTHER" id="PTHR12956:SF27">
    <property type="entry name" value="TRANSMEMBRANE PROTEIN"/>
    <property type="match status" value="1"/>
</dbReference>
<feature type="chain" id="PRO_5027046951" evidence="1">
    <location>
        <begin position="25"/>
        <end position="673"/>
    </location>
</feature>
<dbReference type="EMBL" id="BKCJ010008749">
    <property type="protein sequence ID" value="GEU83769.1"/>
    <property type="molecule type" value="Genomic_DNA"/>
</dbReference>
<feature type="domain" description="Exostosin GT47" evidence="2">
    <location>
        <begin position="37"/>
        <end position="376"/>
    </location>
</feature>
<reference evidence="4" key="1">
    <citation type="journal article" date="2019" name="Sci. Rep.">
        <title>Draft genome of Tanacetum cinerariifolium, the natural source of mosquito coil.</title>
        <authorList>
            <person name="Yamashiro T."/>
            <person name="Shiraishi A."/>
            <person name="Satake H."/>
            <person name="Nakayama K."/>
        </authorList>
    </citation>
    <scope>NUCLEOTIDE SEQUENCE</scope>
</reference>
<dbReference type="Pfam" id="PF03016">
    <property type="entry name" value="Exostosin_GT47"/>
    <property type="match status" value="1"/>
</dbReference>
<gene>
    <name evidence="4" type="ORF">Tci_055747</name>
</gene>
<dbReference type="InterPro" id="IPR040911">
    <property type="entry name" value="Exostosin_GT47"/>
</dbReference>
<dbReference type="PANTHER" id="PTHR12956">
    <property type="entry name" value="ALKALINE CERAMIDASE-RELATED"/>
    <property type="match status" value="1"/>
</dbReference>
<name>A0A6L2NDY1_TANCI</name>
<keyword evidence="4" id="KW-0328">Glycosyltransferase</keyword>
<organism evidence="4">
    <name type="scientific">Tanacetum cinerariifolium</name>
    <name type="common">Dalmatian daisy</name>
    <name type="synonym">Chrysanthemum cinerariifolium</name>
    <dbReference type="NCBI Taxonomy" id="118510"/>
    <lineage>
        <taxon>Eukaryota</taxon>
        <taxon>Viridiplantae</taxon>
        <taxon>Streptophyta</taxon>
        <taxon>Embryophyta</taxon>
        <taxon>Tracheophyta</taxon>
        <taxon>Spermatophyta</taxon>
        <taxon>Magnoliopsida</taxon>
        <taxon>eudicotyledons</taxon>
        <taxon>Gunneridae</taxon>
        <taxon>Pentapetalae</taxon>
        <taxon>asterids</taxon>
        <taxon>campanulids</taxon>
        <taxon>Asterales</taxon>
        <taxon>Asteraceae</taxon>
        <taxon>Asteroideae</taxon>
        <taxon>Anthemideae</taxon>
        <taxon>Anthemidinae</taxon>
        <taxon>Tanacetum</taxon>
    </lineage>
</organism>
<feature type="domain" description="TOD1/MUCI70 glycosyltransferase-like" evidence="3">
    <location>
        <begin position="536"/>
        <end position="673"/>
    </location>
</feature>
<proteinExistence type="predicted"/>
<evidence type="ECO:0000259" key="2">
    <source>
        <dbReference type="Pfam" id="PF03016"/>
    </source>
</evidence>
<dbReference type="InterPro" id="IPR006852">
    <property type="entry name" value="TOD1_MUCI70"/>
</dbReference>
<feature type="signal peptide" evidence="1">
    <location>
        <begin position="1"/>
        <end position="24"/>
    </location>
</feature>
<keyword evidence="1" id="KW-0732">Signal</keyword>
<accession>A0A6L2NDY1</accession>
<dbReference type="InterPro" id="IPR048354">
    <property type="entry name" value="TOD1_MUCI70_glycTrfase_dom"/>
</dbReference>
<protein>
    <submittedName>
        <fullName evidence="4">Probable xyloglucan galactosyltransferase GT19</fullName>
    </submittedName>
</protein>
<keyword evidence="4" id="KW-0808">Transferase</keyword>